<proteinExistence type="inferred from homology"/>
<gene>
    <name evidence="6" type="primary">intA_2</name>
    <name evidence="6" type="ORF">PS918_05964</name>
</gene>
<dbReference type="InterPro" id="IPR038488">
    <property type="entry name" value="Integrase_DNA-bd_sf"/>
</dbReference>
<dbReference type="InterPro" id="IPR050808">
    <property type="entry name" value="Phage_Integrase"/>
</dbReference>
<dbReference type="Pfam" id="PF22022">
    <property type="entry name" value="Phage_int_M"/>
    <property type="match status" value="1"/>
</dbReference>
<dbReference type="Pfam" id="PF00589">
    <property type="entry name" value="Phage_integrase"/>
    <property type="match status" value="1"/>
</dbReference>
<dbReference type="InterPro" id="IPR025166">
    <property type="entry name" value="Integrase_DNA_bind_dom"/>
</dbReference>
<dbReference type="PROSITE" id="PS51898">
    <property type="entry name" value="TYR_RECOMBINASE"/>
    <property type="match status" value="1"/>
</dbReference>
<dbReference type="Gene3D" id="1.10.150.130">
    <property type="match status" value="1"/>
</dbReference>
<evidence type="ECO:0000256" key="2">
    <source>
        <dbReference type="ARBA" id="ARBA00022908"/>
    </source>
</evidence>
<dbReference type="Proteomes" id="UP000326611">
    <property type="component" value="Unassembled WGS sequence"/>
</dbReference>
<dbReference type="Pfam" id="PF13356">
    <property type="entry name" value="Arm-DNA-bind_3"/>
    <property type="match status" value="1"/>
</dbReference>
<accession>A0A5E7V1I7</accession>
<evidence type="ECO:0000256" key="4">
    <source>
        <dbReference type="ARBA" id="ARBA00023172"/>
    </source>
</evidence>
<comment type="similarity">
    <text evidence="1">Belongs to the 'phage' integrase family.</text>
</comment>
<protein>
    <submittedName>
        <fullName evidence="6">Prophage integrase IntA</fullName>
    </submittedName>
</protein>
<name>A0A5E7V1I7_PSEFL</name>
<feature type="domain" description="Tyr recombinase" evidence="5">
    <location>
        <begin position="208"/>
        <end position="380"/>
    </location>
</feature>
<dbReference type="OrthoDB" id="9795573at2"/>
<evidence type="ECO:0000259" key="5">
    <source>
        <dbReference type="PROSITE" id="PS51898"/>
    </source>
</evidence>
<evidence type="ECO:0000256" key="3">
    <source>
        <dbReference type="ARBA" id="ARBA00023125"/>
    </source>
</evidence>
<dbReference type="InterPro" id="IPR013762">
    <property type="entry name" value="Integrase-like_cat_sf"/>
</dbReference>
<dbReference type="GO" id="GO:0003677">
    <property type="term" value="F:DNA binding"/>
    <property type="evidence" value="ECO:0007669"/>
    <property type="project" value="UniProtKB-KW"/>
</dbReference>
<keyword evidence="3" id="KW-0238">DNA-binding</keyword>
<dbReference type="SUPFAM" id="SSF56349">
    <property type="entry name" value="DNA breaking-rejoining enzymes"/>
    <property type="match status" value="1"/>
</dbReference>
<sequence>MAKLTQSFLRSVKTPGSYHDERGLILRVNAKGTKNWVLRYQLNNRRHDLGLGAFPTVSLKAARLAVDTHRLDLSQGIDPLSKRATLQYEQAQITRASVTFRLEAERYISTHRQSWKNVRHAQQWSNSLRDHVYPLLGEMLVGSIKTEHVLDVLMPIWTSIPETAFRLRNRIELVLDAAKARMLREGENPARWRGHLDKLLPRQKRVKIPFSTMPAERLGPFIRQLDSLESTAARACELLIYTACRSNEVCDARWSEFDLAAGLWTIDAARMKAGKVHRVPLSAGAIQALEQQKGKHPVYVFPNARRSGSLPGNAIRRVMDELQAGEYVPHGFRSTFRTWSAEHTNFPREICEMALAHSLEDKVEAAYNRGDLLDKRRQLMDEWATIISVDAMIIFNHQAAKN</sequence>
<dbReference type="PANTHER" id="PTHR30629:SF2">
    <property type="entry name" value="PROPHAGE INTEGRASE INTS-RELATED"/>
    <property type="match status" value="1"/>
</dbReference>
<dbReference type="RefSeq" id="WP_150773729.1">
    <property type="nucleotide sequence ID" value="NZ_CABVIY010000011.1"/>
</dbReference>
<dbReference type="InterPro" id="IPR053876">
    <property type="entry name" value="Phage_int_M"/>
</dbReference>
<dbReference type="Gene3D" id="1.10.443.10">
    <property type="entry name" value="Intergrase catalytic core"/>
    <property type="match status" value="1"/>
</dbReference>
<dbReference type="GO" id="GO:0015074">
    <property type="term" value="P:DNA integration"/>
    <property type="evidence" value="ECO:0007669"/>
    <property type="project" value="UniProtKB-KW"/>
</dbReference>
<dbReference type="PANTHER" id="PTHR30629">
    <property type="entry name" value="PROPHAGE INTEGRASE"/>
    <property type="match status" value="1"/>
</dbReference>
<dbReference type="GO" id="GO:0006310">
    <property type="term" value="P:DNA recombination"/>
    <property type="evidence" value="ECO:0007669"/>
    <property type="project" value="UniProtKB-KW"/>
</dbReference>
<evidence type="ECO:0000313" key="6">
    <source>
        <dbReference type="EMBL" id="VVQ16290.1"/>
    </source>
</evidence>
<keyword evidence="2" id="KW-0229">DNA integration</keyword>
<evidence type="ECO:0000256" key="1">
    <source>
        <dbReference type="ARBA" id="ARBA00008857"/>
    </source>
</evidence>
<dbReference type="AlphaFoldDB" id="A0A5E7V1I7"/>
<dbReference type="InterPro" id="IPR010998">
    <property type="entry name" value="Integrase_recombinase_N"/>
</dbReference>
<dbReference type="InterPro" id="IPR011010">
    <property type="entry name" value="DNA_brk_join_enz"/>
</dbReference>
<dbReference type="InterPro" id="IPR002104">
    <property type="entry name" value="Integrase_catalytic"/>
</dbReference>
<evidence type="ECO:0000313" key="7">
    <source>
        <dbReference type="Proteomes" id="UP000326611"/>
    </source>
</evidence>
<dbReference type="CDD" id="cd00801">
    <property type="entry name" value="INT_P4_C"/>
    <property type="match status" value="1"/>
</dbReference>
<organism evidence="6 7">
    <name type="scientific">Pseudomonas fluorescens</name>
    <dbReference type="NCBI Taxonomy" id="294"/>
    <lineage>
        <taxon>Bacteria</taxon>
        <taxon>Pseudomonadati</taxon>
        <taxon>Pseudomonadota</taxon>
        <taxon>Gammaproteobacteria</taxon>
        <taxon>Pseudomonadales</taxon>
        <taxon>Pseudomonadaceae</taxon>
        <taxon>Pseudomonas</taxon>
    </lineage>
</organism>
<dbReference type="EMBL" id="CABVIY010000011">
    <property type="protein sequence ID" value="VVQ16290.1"/>
    <property type="molecule type" value="Genomic_DNA"/>
</dbReference>
<dbReference type="Gene3D" id="3.30.160.390">
    <property type="entry name" value="Integrase, DNA-binding domain"/>
    <property type="match status" value="1"/>
</dbReference>
<reference evidence="6 7" key="1">
    <citation type="submission" date="2019-09" db="EMBL/GenBank/DDBJ databases">
        <authorList>
            <person name="Chandra G."/>
            <person name="Truman W A."/>
        </authorList>
    </citation>
    <scope>NUCLEOTIDE SEQUENCE [LARGE SCALE GENOMIC DNA]</scope>
    <source>
        <strain evidence="6">PS918</strain>
    </source>
</reference>
<keyword evidence="4" id="KW-0233">DNA recombination</keyword>